<proteinExistence type="predicted"/>
<feature type="region of interest" description="Disordered" evidence="1">
    <location>
        <begin position="119"/>
        <end position="138"/>
    </location>
</feature>
<comment type="caution">
    <text evidence="2">The sequence shown here is derived from an EMBL/GenBank/DDBJ whole genome shotgun (WGS) entry which is preliminary data.</text>
</comment>
<organism evidence="2">
    <name type="scientific">Streptomyces sp. SID7499</name>
    <dbReference type="NCBI Taxonomy" id="2706086"/>
    <lineage>
        <taxon>Bacteria</taxon>
        <taxon>Bacillati</taxon>
        <taxon>Actinomycetota</taxon>
        <taxon>Actinomycetes</taxon>
        <taxon>Kitasatosporales</taxon>
        <taxon>Streptomycetaceae</taxon>
        <taxon>Streptomyces</taxon>
    </lineage>
</organism>
<dbReference type="AlphaFoldDB" id="A0A6G3XMS2"/>
<name>A0A6G3XMS2_9ACTN</name>
<gene>
    <name evidence="2" type="ORF">G3M58_73215</name>
</gene>
<reference evidence="2" key="1">
    <citation type="submission" date="2020-01" db="EMBL/GenBank/DDBJ databases">
        <title>Insect and environment-associated Actinomycetes.</title>
        <authorList>
            <person name="Currrie C."/>
            <person name="Chevrette M."/>
            <person name="Carlson C."/>
            <person name="Stubbendieck R."/>
            <person name="Wendt-Pienkowski E."/>
        </authorList>
    </citation>
    <scope>NUCLEOTIDE SEQUENCE</scope>
    <source>
        <strain evidence="2">SID7499</strain>
    </source>
</reference>
<sequence>SSQPDGWINADVDALVQTWASAKATRGHMGLRAANDGTAAWKRVNSANNASNQPKLSVTYNYRPLDGTAQQAGPPFRSHNDVWGVNTLTPTLRDKFEDADGDLVSGTFQVYDAATNTPITTPAGEGLLVSDSVSPGAW</sequence>
<dbReference type="EMBL" id="JAAGMN010007714">
    <property type="protein sequence ID" value="NEE19118.1"/>
    <property type="molecule type" value="Genomic_DNA"/>
</dbReference>
<feature type="non-terminal residue" evidence="2">
    <location>
        <position position="1"/>
    </location>
</feature>
<evidence type="ECO:0000256" key="1">
    <source>
        <dbReference type="SAM" id="MobiDB-lite"/>
    </source>
</evidence>
<feature type="non-terminal residue" evidence="2">
    <location>
        <position position="138"/>
    </location>
</feature>
<accession>A0A6G3XMS2</accession>
<evidence type="ECO:0000313" key="2">
    <source>
        <dbReference type="EMBL" id="NEE19118.1"/>
    </source>
</evidence>
<dbReference type="NCBIfam" id="NF033679">
    <property type="entry name" value="DNRLRE_dom"/>
    <property type="match status" value="1"/>
</dbReference>
<protein>
    <submittedName>
        <fullName evidence="2">DNRLRE domain-containing protein</fullName>
    </submittedName>
</protein>